<accession>A0A410VI98</accession>
<evidence type="ECO:0000313" key="6">
    <source>
        <dbReference type="EMBL" id="QOZ64588.1"/>
    </source>
</evidence>
<dbReference type="SUPFAM" id="SSF51621">
    <property type="entry name" value="Phosphoenolpyruvate/pyruvate domain"/>
    <property type="match status" value="1"/>
</dbReference>
<dbReference type="EMBL" id="BMHC01000007">
    <property type="protein sequence ID" value="GGI25685.1"/>
    <property type="molecule type" value="Genomic_DNA"/>
</dbReference>
<dbReference type="GO" id="GO:0046872">
    <property type="term" value="F:metal ion binding"/>
    <property type="evidence" value="ECO:0007669"/>
    <property type="project" value="UniProtKB-KW"/>
</dbReference>
<reference evidence="5" key="3">
    <citation type="submission" date="2022-12" db="EMBL/GenBank/DDBJ databases">
        <authorList>
            <person name="Sun Q."/>
            <person name="Zhou Y."/>
        </authorList>
    </citation>
    <scope>NUCLEOTIDE SEQUENCE</scope>
    <source>
        <strain evidence="5">CGMCC 1.15034</strain>
    </source>
</reference>
<keyword evidence="3" id="KW-0456">Lyase</keyword>
<protein>
    <submittedName>
        <fullName evidence="5">2,4-dihydroxyhept-2-ene-1,7-dioic acid aldolase</fullName>
    </submittedName>
</protein>
<evidence type="ECO:0000313" key="7">
    <source>
        <dbReference type="Proteomes" id="UP000593880"/>
    </source>
</evidence>
<organism evidence="5 8">
    <name type="scientific">Bradyrhizobium guangdongense</name>
    <dbReference type="NCBI Taxonomy" id="1325090"/>
    <lineage>
        <taxon>Bacteria</taxon>
        <taxon>Pseudomonadati</taxon>
        <taxon>Pseudomonadota</taxon>
        <taxon>Alphaproteobacteria</taxon>
        <taxon>Hyphomicrobiales</taxon>
        <taxon>Nitrobacteraceae</taxon>
        <taxon>Bradyrhizobium</taxon>
    </lineage>
</organism>
<geneLocation type="plasmid" evidence="6 7">
    <name>unnamed</name>
</geneLocation>
<dbReference type="PANTHER" id="PTHR30502:SF0">
    <property type="entry name" value="PHOSPHOENOLPYRUVATE CARBOXYLASE FAMILY PROTEIN"/>
    <property type="match status" value="1"/>
</dbReference>
<dbReference type="Pfam" id="PF03328">
    <property type="entry name" value="HpcH_HpaI"/>
    <property type="match status" value="1"/>
</dbReference>
<dbReference type="OrthoDB" id="9802624at2"/>
<sequence>MAPFRGLNRRMAENGHLLNGYCAIPDAFSAELYARQGFDVITLDLQHGLIGYDAAVAMLQAITAVDVLPLVRIPWLDPAIIMKALDAGALGVTCPMVNTAADAERLVQYCKYPPMGQRSLGPVRAATAYGEDYAAHANRELSVIAMIETAEAVANIESILDVPGLDGVYIGPGDLSLSLNRKPQLEEFDTEVDAAIDRVLKGCIKKGLIAGIFAPGPEQAWRMVTRGFRFVTLSTDARALAFQAKSWVEKFRLLSREPSRVTGASGLKG</sequence>
<evidence type="ECO:0000256" key="3">
    <source>
        <dbReference type="ARBA" id="ARBA00023239"/>
    </source>
</evidence>
<dbReference type="AlphaFoldDB" id="A0A410VI98"/>
<dbReference type="GO" id="GO:0016832">
    <property type="term" value="F:aldehyde-lyase activity"/>
    <property type="evidence" value="ECO:0007669"/>
    <property type="project" value="TreeGrafter"/>
</dbReference>
<evidence type="ECO:0000259" key="4">
    <source>
        <dbReference type="Pfam" id="PF03328"/>
    </source>
</evidence>
<keyword evidence="6" id="KW-0614">Plasmid</keyword>
<dbReference type="EMBL" id="CP030058">
    <property type="protein sequence ID" value="QOZ64588.1"/>
    <property type="molecule type" value="Genomic_DNA"/>
</dbReference>
<dbReference type="InterPro" id="IPR015813">
    <property type="entry name" value="Pyrv/PenolPyrv_kinase-like_dom"/>
</dbReference>
<evidence type="ECO:0000256" key="1">
    <source>
        <dbReference type="ARBA" id="ARBA00005568"/>
    </source>
</evidence>
<name>A0A410VI98_9BRAD</name>
<dbReference type="InterPro" id="IPR040442">
    <property type="entry name" value="Pyrv_kinase-like_dom_sf"/>
</dbReference>
<dbReference type="Proteomes" id="UP000625079">
    <property type="component" value="Unassembled WGS sequence"/>
</dbReference>
<dbReference type="GO" id="GO:0005737">
    <property type="term" value="C:cytoplasm"/>
    <property type="evidence" value="ECO:0007669"/>
    <property type="project" value="TreeGrafter"/>
</dbReference>
<keyword evidence="7" id="KW-1185">Reference proteome</keyword>
<reference evidence="5" key="1">
    <citation type="journal article" date="2014" name="Int. J. Syst. Evol. Microbiol.">
        <title>Complete genome sequence of Corynebacterium casei LMG S-19264T (=DSM 44701T), isolated from a smear-ripened cheese.</title>
        <authorList>
            <consortium name="US DOE Joint Genome Institute (JGI-PGF)"/>
            <person name="Walter F."/>
            <person name="Albersmeier A."/>
            <person name="Kalinowski J."/>
            <person name="Ruckert C."/>
        </authorList>
    </citation>
    <scope>NUCLEOTIDE SEQUENCE</scope>
    <source>
        <strain evidence="5">CGMCC 1.15034</strain>
    </source>
</reference>
<evidence type="ECO:0000256" key="2">
    <source>
        <dbReference type="ARBA" id="ARBA00022723"/>
    </source>
</evidence>
<feature type="domain" description="HpcH/HpaI aldolase/citrate lyase" evidence="4">
    <location>
        <begin position="29"/>
        <end position="238"/>
    </location>
</feature>
<dbReference type="Proteomes" id="UP000593880">
    <property type="component" value="Plasmid unnamed"/>
</dbReference>
<dbReference type="PANTHER" id="PTHR30502">
    <property type="entry name" value="2-KETO-3-DEOXY-L-RHAMNONATE ALDOLASE"/>
    <property type="match status" value="1"/>
</dbReference>
<dbReference type="Gene3D" id="3.20.20.60">
    <property type="entry name" value="Phosphoenolpyruvate-binding domains"/>
    <property type="match status" value="1"/>
</dbReference>
<gene>
    <name evidence="5" type="primary">hpcH</name>
    <name evidence="5" type="ORF">GCM10010987_35610</name>
    <name evidence="6" type="ORF">XH86_38755</name>
</gene>
<evidence type="ECO:0000313" key="8">
    <source>
        <dbReference type="Proteomes" id="UP000625079"/>
    </source>
</evidence>
<dbReference type="InterPro" id="IPR050251">
    <property type="entry name" value="HpcH-HpaI_aldolase"/>
</dbReference>
<keyword evidence="2" id="KW-0479">Metal-binding</keyword>
<evidence type="ECO:0000313" key="5">
    <source>
        <dbReference type="EMBL" id="GGI25685.1"/>
    </source>
</evidence>
<comment type="similarity">
    <text evidence="1">Belongs to the HpcH/HpaI aldolase family.</text>
</comment>
<dbReference type="InterPro" id="IPR005000">
    <property type="entry name" value="Aldolase/citrate-lyase_domain"/>
</dbReference>
<proteinExistence type="inferred from homology"/>
<reference evidence="6 7" key="2">
    <citation type="submission" date="2018-06" db="EMBL/GenBank/DDBJ databases">
        <title>Comparative genomics of rhizobia nodulating Arachis hypogaea in China.</title>
        <authorList>
            <person name="Li Y."/>
        </authorList>
    </citation>
    <scope>NUCLEOTIDE SEQUENCE [LARGE SCALE GENOMIC DNA]</scope>
    <source>
        <strain evidence="6 7">CCBAU 51658</strain>
        <plasmid evidence="6 7">unnamed</plasmid>
    </source>
</reference>